<accession>A0A9D4JGY3</accession>
<sequence>MIEEDDILQSIAKVTTKTDRYETKKVKDVNIRADKKSKFPKGACGGYNVPEKEECFSLSGVKRMKFEGTEKNLQMQEMCKL</sequence>
<keyword evidence="2" id="KW-1185">Reference proteome</keyword>
<name>A0A9D4JGY3_DREPO</name>
<organism evidence="1 2">
    <name type="scientific">Dreissena polymorpha</name>
    <name type="common">Zebra mussel</name>
    <name type="synonym">Mytilus polymorpha</name>
    <dbReference type="NCBI Taxonomy" id="45954"/>
    <lineage>
        <taxon>Eukaryota</taxon>
        <taxon>Metazoa</taxon>
        <taxon>Spiralia</taxon>
        <taxon>Lophotrochozoa</taxon>
        <taxon>Mollusca</taxon>
        <taxon>Bivalvia</taxon>
        <taxon>Autobranchia</taxon>
        <taxon>Heteroconchia</taxon>
        <taxon>Euheterodonta</taxon>
        <taxon>Imparidentia</taxon>
        <taxon>Neoheterodontei</taxon>
        <taxon>Myida</taxon>
        <taxon>Dreissenoidea</taxon>
        <taxon>Dreissenidae</taxon>
        <taxon>Dreissena</taxon>
    </lineage>
</organism>
<dbReference type="AlphaFoldDB" id="A0A9D4JGY3"/>
<evidence type="ECO:0000313" key="1">
    <source>
        <dbReference type="EMBL" id="KAH3812301.1"/>
    </source>
</evidence>
<dbReference type="EMBL" id="JAIWYP010000006">
    <property type="protein sequence ID" value="KAH3812301.1"/>
    <property type="molecule type" value="Genomic_DNA"/>
</dbReference>
<evidence type="ECO:0000313" key="2">
    <source>
        <dbReference type="Proteomes" id="UP000828390"/>
    </source>
</evidence>
<protein>
    <submittedName>
        <fullName evidence="1">Uncharacterized protein</fullName>
    </submittedName>
</protein>
<gene>
    <name evidence="1" type="ORF">DPMN_140729</name>
</gene>
<proteinExistence type="predicted"/>
<reference evidence="1" key="1">
    <citation type="journal article" date="2019" name="bioRxiv">
        <title>The Genome of the Zebra Mussel, Dreissena polymorpha: A Resource for Invasive Species Research.</title>
        <authorList>
            <person name="McCartney M.A."/>
            <person name="Auch B."/>
            <person name="Kono T."/>
            <person name="Mallez S."/>
            <person name="Zhang Y."/>
            <person name="Obille A."/>
            <person name="Becker A."/>
            <person name="Abrahante J.E."/>
            <person name="Garbe J."/>
            <person name="Badalamenti J.P."/>
            <person name="Herman A."/>
            <person name="Mangelson H."/>
            <person name="Liachko I."/>
            <person name="Sullivan S."/>
            <person name="Sone E.D."/>
            <person name="Koren S."/>
            <person name="Silverstein K.A.T."/>
            <person name="Beckman K.B."/>
            <person name="Gohl D.M."/>
        </authorList>
    </citation>
    <scope>NUCLEOTIDE SEQUENCE</scope>
    <source>
        <strain evidence="1">Duluth1</strain>
        <tissue evidence="1">Whole animal</tissue>
    </source>
</reference>
<comment type="caution">
    <text evidence="1">The sequence shown here is derived from an EMBL/GenBank/DDBJ whole genome shotgun (WGS) entry which is preliminary data.</text>
</comment>
<dbReference type="Proteomes" id="UP000828390">
    <property type="component" value="Unassembled WGS sequence"/>
</dbReference>
<reference evidence="1" key="2">
    <citation type="submission" date="2020-11" db="EMBL/GenBank/DDBJ databases">
        <authorList>
            <person name="McCartney M.A."/>
            <person name="Auch B."/>
            <person name="Kono T."/>
            <person name="Mallez S."/>
            <person name="Becker A."/>
            <person name="Gohl D.M."/>
            <person name="Silverstein K.A.T."/>
            <person name="Koren S."/>
            <person name="Bechman K.B."/>
            <person name="Herman A."/>
            <person name="Abrahante J.E."/>
            <person name="Garbe J."/>
        </authorList>
    </citation>
    <scope>NUCLEOTIDE SEQUENCE</scope>
    <source>
        <strain evidence="1">Duluth1</strain>
        <tissue evidence="1">Whole animal</tissue>
    </source>
</reference>